<name>A0A8I2YZ65_9AGAM</name>
<dbReference type="EMBL" id="JAGFBS010000001">
    <property type="protein sequence ID" value="KAG6381505.1"/>
    <property type="molecule type" value="Genomic_DNA"/>
</dbReference>
<reference evidence="2" key="1">
    <citation type="submission" date="2021-03" db="EMBL/GenBank/DDBJ databases">
        <title>Evolutionary innovations through gain and loss of genes in the ectomycorrhizal Boletales.</title>
        <authorList>
            <person name="Wu G."/>
            <person name="Miyauchi S."/>
            <person name="Morin E."/>
            <person name="Yang Z.-L."/>
            <person name="Xu J."/>
            <person name="Martin F.M."/>
        </authorList>
    </citation>
    <scope>NUCLEOTIDE SEQUENCE</scope>
    <source>
        <strain evidence="2">BR01</strain>
    </source>
</reference>
<gene>
    <name evidence="2" type="ORF">JVT61DRAFT_88</name>
</gene>
<feature type="region of interest" description="Disordered" evidence="1">
    <location>
        <begin position="72"/>
        <end position="124"/>
    </location>
</feature>
<proteinExistence type="predicted"/>
<evidence type="ECO:0008006" key="4">
    <source>
        <dbReference type="Google" id="ProtNLM"/>
    </source>
</evidence>
<evidence type="ECO:0000313" key="3">
    <source>
        <dbReference type="Proteomes" id="UP000683000"/>
    </source>
</evidence>
<feature type="compositionally biased region" description="Basic residues" evidence="1">
    <location>
        <begin position="98"/>
        <end position="110"/>
    </location>
</feature>
<accession>A0A8I2YZ65</accession>
<feature type="region of interest" description="Disordered" evidence="1">
    <location>
        <begin position="882"/>
        <end position="909"/>
    </location>
</feature>
<dbReference type="OrthoDB" id="2685517at2759"/>
<protein>
    <recommendedName>
        <fullName evidence="4">Chromatin elongation factor spt5</fullName>
    </recommendedName>
</protein>
<dbReference type="AlphaFoldDB" id="A0A8I2YZ65"/>
<dbReference type="Proteomes" id="UP000683000">
    <property type="component" value="Unassembled WGS sequence"/>
</dbReference>
<evidence type="ECO:0000313" key="2">
    <source>
        <dbReference type="EMBL" id="KAG6381505.1"/>
    </source>
</evidence>
<comment type="caution">
    <text evidence="2">The sequence shown here is derived from an EMBL/GenBank/DDBJ whole genome shotgun (WGS) entry which is preliminary data.</text>
</comment>
<feature type="compositionally biased region" description="Basic and acidic residues" evidence="1">
    <location>
        <begin position="111"/>
        <end position="122"/>
    </location>
</feature>
<organism evidence="2 3">
    <name type="scientific">Boletus reticuloceps</name>
    <dbReference type="NCBI Taxonomy" id="495285"/>
    <lineage>
        <taxon>Eukaryota</taxon>
        <taxon>Fungi</taxon>
        <taxon>Dikarya</taxon>
        <taxon>Basidiomycota</taxon>
        <taxon>Agaricomycotina</taxon>
        <taxon>Agaricomycetes</taxon>
        <taxon>Agaricomycetidae</taxon>
        <taxon>Boletales</taxon>
        <taxon>Boletineae</taxon>
        <taxon>Boletaceae</taxon>
        <taxon>Boletoideae</taxon>
        <taxon>Boletus</taxon>
    </lineage>
</organism>
<evidence type="ECO:0000256" key="1">
    <source>
        <dbReference type="SAM" id="MobiDB-lite"/>
    </source>
</evidence>
<feature type="region of interest" description="Disordered" evidence="1">
    <location>
        <begin position="145"/>
        <end position="186"/>
    </location>
</feature>
<feature type="compositionally biased region" description="Pro residues" evidence="1">
    <location>
        <begin position="892"/>
        <end position="904"/>
    </location>
</feature>
<sequence length="1078" mass="120222">MDKVEAWQYVMKWAKNEIDFIPLTEKLAELGGYNYEDWRPLFTDLFTLGEDDNVLGSIERVENAMKACGISLTGPGPLSYPERSRRKTLRDSEDLPAPKRRKVSHTHAQHHLTDRLQVSEKGKRAKPVAAGDISCYLDLEALVSDEEDDDQEEEGTDSFIVPDGEDLDEPVAGPSSLPAGSRAYPVSGPSRFTEAVNAIFQRYSSVEDEQEPQEEEEDAHLEVLDIIGLWNVVGDWLSGALNFEHLMRLLDFQHGKYPKIGYWEDLVSELAYENDLDKREAKFKAITLVEHHRRLSVYYPASVPPSKIQLSAARSPSPPSVPSNPTASTSLWSVRIVPGESCVQYLYPSADQFYKADAAKFIAAAWNKVHLTASMIEGLHGRVNVQAPDPKTFLGHLPPSHIGCVRSYTLVPPEDRIPIFRSFGDVRAIPAWCLITRRGRYKGDLGYIISFNSQSGLFDILVASRELKPLPRHDNDDMVGEDAHARRLFFPQKYGGTQRAPVRGYNTYNFQRHRYVAGLMVMQLSDTQVRPYPNPSPHQIALHLESGINPSFMIDTRRRYNQVFWKPRDRVVINDANYFHVRAQLVSVDIENYSAVVETLIERERLFAPLSSLERVYEVGDPVRMIADPSSDLQNVHHSKIGKSGLIMEIDCETQEVTFIDDEHSPIRASPYLLESYQPDIPFVAPVSTTSEETRDDVQVGDAAEVVSGPLCGLVGTVDIICCQEVRIRPIDPKRPPVLVLVESAKYLPPANALKYSAEQGYNVRFGDAVVVSKVLEVKVSIQDRFFVPITHVAHEAPVQEHDRTQQYVGKEVLIIHGHYKGWRGTLRSVSRDGCEVAPGNAPSCVLKKNDVVARGCNSTLGGLVLSHAQLVAVAVAFRRGDTQDPATRQKTPPPDAPDVPPEELPSRSTDAWTVNLDDVWPIKPLTKLDFMLRPEVKAVLQTHHAIFKIEDTWRAGYLKRLCQTDIPDPFQAASGGPVPSSHLAVNLTARTAGGSTLHENIDEKYLIPYAPSKGGTYCMVTKTNEGGQGEAVGTILSVTTSSRKKQCVSVVRTDGSPATEGKLDWDRVIEVRVARHY</sequence>
<keyword evidence="3" id="KW-1185">Reference proteome</keyword>
<feature type="compositionally biased region" description="Acidic residues" evidence="1">
    <location>
        <begin position="145"/>
        <end position="156"/>
    </location>
</feature>